<name>A0A1V0BHR0_9BURK</name>
<accession>A0A1V0BHR0</accession>
<dbReference type="Proteomes" id="UP000242792">
    <property type="component" value="Chromosome"/>
</dbReference>
<organism evidence="1 2">
    <name type="scientific">Comamonas kerstersii</name>
    <dbReference type="NCBI Taxonomy" id="225992"/>
    <lineage>
        <taxon>Bacteria</taxon>
        <taxon>Pseudomonadati</taxon>
        <taxon>Pseudomonadota</taxon>
        <taxon>Betaproteobacteria</taxon>
        <taxon>Burkholderiales</taxon>
        <taxon>Comamonadaceae</taxon>
        <taxon>Comamonas</taxon>
    </lineage>
</organism>
<dbReference type="NCBIfam" id="TIGR02684">
    <property type="entry name" value="dnstrm_HI1420"/>
    <property type="match status" value="1"/>
</dbReference>
<evidence type="ECO:0000313" key="1">
    <source>
        <dbReference type="EMBL" id="AQZ99384.1"/>
    </source>
</evidence>
<dbReference type="Pfam" id="PF21716">
    <property type="entry name" value="dnstrm_HI1420"/>
    <property type="match status" value="1"/>
</dbReference>
<sequence length="110" mass="11889">MNRTAAEKLGIKAFDAAEYLQSDEDCAAYLQACLEQTPDDAAVFAKALGDIARARGMMQLAKDTGLTREGLYKALGNLCHGGVEITKLGNLNRPAFPRACHLIAVTLRYT</sequence>
<dbReference type="KEGG" id="cke:B5M06_15120"/>
<dbReference type="PANTHER" id="PTHR40275">
    <property type="entry name" value="SSL7038 PROTEIN"/>
    <property type="match status" value="1"/>
</dbReference>
<gene>
    <name evidence="1" type="ORF">B5M06_15120</name>
</gene>
<dbReference type="InterPro" id="IPR014057">
    <property type="entry name" value="HI1420"/>
</dbReference>
<evidence type="ECO:0000313" key="2">
    <source>
        <dbReference type="Proteomes" id="UP000242792"/>
    </source>
</evidence>
<proteinExistence type="predicted"/>
<dbReference type="GeneID" id="83040639"/>
<dbReference type="AlphaFoldDB" id="A0A1V0BHR0"/>
<protein>
    <submittedName>
        <fullName evidence="1">Putative addiction module antidote protein</fullName>
    </submittedName>
</protein>
<dbReference type="PANTHER" id="PTHR40275:SF1">
    <property type="entry name" value="SSL7038 PROTEIN"/>
    <property type="match status" value="1"/>
</dbReference>
<dbReference type="OrthoDB" id="9798416at2"/>
<dbReference type="EMBL" id="CP020121">
    <property type="protein sequence ID" value="AQZ99384.1"/>
    <property type="molecule type" value="Genomic_DNA"/>
</dbReference>
<reference evidence="1 2" key="1">
    <citation type="submission" date="2017-03" db="EMBL/GenBank/DDBJ databases">
        <title>Rapid Whole Genome Sequencing of Comamonas kerstersii Causing Continuous ambulatory Peritoneal Dialysis-Associated Peritonitis.</title>
        <authorList>
            <person name="Zheng B."/>
        </authorList>
    </citation>
    <scope>NUCLEOTIDE SEQUENCE [LARGE SCALE GENOMIC DNA]</scope>
    <source>
        <strain evidence="1 2">8943</strain>
    </source>
</reference>
<dbReference type="RefSeq" id="WP_077344733.1">
    <property type="nucleotide sequence ID" value="NZ_CAUCIF010000013.1"/>
</dbReference>